<proteinExistence type="predicted"/>
<evidence type="ECO:0000259" key="1">
    <source>
        <dbReference type="Pfam" id="PF08759"/>
    </source>
</evidence>
<evidence type="ECO:0000313" key="3">
    <source>
        <dbReference type="Proteomes" id="UP001649230"/>
    </source>
</evidence>
<name>A0ABY3SFK4_9BACL</name>
<organism evidence="2 3">
    <name type="scientific">Paenibacillus hexagrammi</name>
    <dbReference type="NCBI Taxonomy" id="2908839"/>
    <lineage>
        <taxon>Bacteria</taxon>
        <taxon>Bacillati</taxon>
        <taxon>Bacillota</taxon>
        <taxon>Bacilli</taxon>
        <taxon>Bacillales</taxon>
        <taxon>Paenibacillaceae</taxon>
        <taxon>Paenibacillus</taxon>
    </lineage>
</organism>
<gene>
    <name evidence="2" type="ORF">L0M14_24915</name>
</gene>
<feature type="domain" description="Glycosyltransferase GT-D fold" evidence="1">
    <location>
        <begin position="49"/>
        <end position="247"/>
    </location>
</feature>
<accession>A0ABY3SFK4</accession>
<dbReference type="EMBL" id="CP090978">
    <property type="protein sequence ID" value="UJF32789.1"/>
    <property type="molecule type" value="Genomic_DNA"/>
</dbReference>
<reference evidence="2 3" key="1">
    <citation type="journal article" date="2024" name="Int. J. Syst. Evol. Microbiol.">
        <title>Paenibacillus hexagrammi sp. nov., a novel bacterium isolated from the gut content of Hexagrammos agrammus.</title>
        <authorList>
            <person name="Jung H.K."/>
            <person name="Kim D.G."/>
            <person name="Zin H."/>
            <person name="Park J."/>
            <person name="Jung H."/>
            <person name="Kim Y.O."/>
            <person name="Kong H.J."/>
            <person name="Kim J.W."/>
            <person name="Kim Y.S."/>
        </authorList>
    </citation>
    <scope>NUCLEOTIDE SEQUENCE [LARGE SCALE GENOMIC DNA]</scope>
    <source>
        <strain evidence="2 3">YPD9-1</strain>
    </source>
</reference>
<keyword evidence="3" id="KW-1185">Reference proteome</keyword>
<protein>
    <submittedName>
        <fullName evidence="2">GT-D fold domain-containing glycosyltransferase</fullName>
    </submittedName>
</protein>
<dbReference type="InterPro" id="IPR014869">
    <property type="entry name" value="GT-D"/>
</dbReference>
<sequence>MNSRKIINKVKNWSRILSSLTCSFMPSRATIINDRDTAQCLIRQPLSLIRFGDGEFIIINGGSIHYQAYSDELKQQLLQIVEEYNEEGVEAGYMLAMPRAFFKSSGFYLLKRLIYVRCWAIPKQTFRKLCRQDGGLYGDAFLFQKGNKVIYQPIWKRAKNIIFIHSNPACYQSFREQFNGRTYYIEIPTANCFDYIHDIIHQIHHIASTQQLTLSKTRVLISAGPAAKVMVHQLCKQGIVAYDTGHCWDDPLVL</sequence>
<dbReference type="Proteomes" id="UP001649230">
    <property type="component" value="Chromosome"/>
</dbReference>
<evidence type="ECO:0000313" key="2">
    <source>
        <dbReference type="EMBL" id="UJF32789.1"/>
    </source>
</evidence>
<dbReference type="Pfam" id="PF08759">
    <property type="entry name" value="GT-D"/>
    <property type="match status" value="1"/>
</dbReference>
<dbReference type="RefSeq" id="WP_235119132.1">
    <property type="nucleotide sequence ID" value="NZ_CP090978.1"/>
</dbReference>